<dbReference type="InterPro" id="IPR056737">
    <property type="entry name" value="Beta-prop_ATRN-MKLN-like"/>
</dbReference>
<dbReference type="InterPro" id="IPR006652">
    <property type="entry name" value="Kelch_1"/>
</dbReference>
<sequence length="874" mass="93752">MSRLKSPPTFTIHSTLISSSPLHHLSLFFFLVFLLPISFTYAQSSLGQPTTDISWRAGHSACIISNYMVLFGGVTTSSVDIFTNPVASNDVVVWSVSDQHWYKPNITAVAGSTIPLPQKFVPSNCLSNGKMYVLIANSTDQNIQKEIAVLDTNYWNWQESTTSPGPQDFRIGATLTAANNILYRYAGQQASPTGNQLTGINNLLYSLDPNTMQWTSLANGPSLAYHTACYLSKFDIIVYFGGQNTDHQAQDAVTTFTTKPGVWNPSLLIAAPKPSARLGHTAVCTDSTMIVFGGGTLSASTGGSPSDDTVWLATATSPVDISWSTPVTNRTNSPGARMGHSAVLSGTNMIVFGGIGSAVDDKTVYILDTTKWTWISGNSASGPGPNTGNTSANATGNKKSPVIIIAAAVSGFVGALLVALAIFVTTRHYRRKSRKLQFDDDEMSEIDAALGGNSTDMSPPPRSREVILSSPVAARLANKDTVFSVETLPRLQHVDGIDKRESVIAPEAARSAPLNPWNRFNGPRGHYVRGSTDSFGNWRNKGETGEEEEADIWTFASSFSNDREREKDHQRDGSTPPIRYMPQRMDSVGSVSSTFGQRGGHTYPYHHGHSAHASHPWMQSRGDDDDPHQSVPLAMPVVQPEVIVTAPRVPPNVAPIDYNVGPGMNSQQFGNPGGNGGGHVRAATVSGLGDNQMSLNDTLSPLDRIARLFSGGDVSGAIGLSEKENMMYPSNTHRSASEDNVLNTNSVHGQSLLTPQRTTPAAEDVSSNLTNSGNNAIYNTNTFHQSADDVSHVKDTVSLRGAISVASVKEMAATHSSVTNDKLTAQNLYKSSPSQESVTKIAELAGSSGSNQQEVTNVESGGETNTERKRWSWG</sequence>
<feature type="compositionally biased region" description="Polar residues" evidence="3">
    <location>
        <begin position="847"/>
        <end position="864"/>
    </location>
</feature>
<feature type="region of interest" description="Disordered" evidence="3">
    <location>
        <begin position="557"/>
        <end position="583"/>
    </location>
</feature>
<dbReference type="Proteomes" id="UP000789572">
    <property type="component" value="Unassembled WGS sequence"/>
</dbReference>
<gene>
    <name evidence="7" type="ORF">POCULU_LOCUS2429</name>
</gene>
<evidence type="ECO:0000256" key="2">
    <source>
        <dbReference type="ARBA" id="ARBA00022737"/>
    </source>
</evidence>
<dbReference type="OrthoDB" id="45365at2759"/>
<evidence type="ECO:0000256" key="3">
    <source>
        <dbReference type="SAM" id="MobiDB-lite"/>
    </source>
</evidence>
<protein>
    <submittedName>
        <fullName evidence="7">9737_t:CDS:1</fullName>
    </submittedName>
</protein>
<keyword evidence="1" id="KW-0880">Kelch repeat</keyword>
<comment type="caution">
    <text evidence="7">The sequence shown here is derived from an EMBL/GenBank/DDBJ whole genome shotgun (WGS) entry which is preliminary data.</text>
</comment>
<dbReference type="Gene3D" id="2.120.10.80">
    <property type="entry name" value="Kelch-type beta propeller"/>
    <property type="match status" value="2"/>
</dbReference>
<accession>A0A9N9EZJ9</accession>
<feature type="chain" id="PRO_5040308665" evidence="5">
    <location>
        <begin position="43"/>
        <end position="874"/>
    </location>
</feature>
<feature type="signal peptide" evidence="5">
    <location>
        <begin position="1"/>
        <end position="42"/>
    </location>
</feature>
<dbReference type="AlphaFoldDB" id="A0A9N9EZJ9"/>
<feature type="region of interest" description="Disordered" evidence="3">
    <location>
        <begin position="844"/>
        <end position="874"/>
    </location>
</feature>
<organism evidence="7 8">
    <name type="scientific">Paraglomus occultum</name>
    <dbReference type="NCBI Taxonomy" id="144539"/>
    <lineage>
        <taxon>Eukaryota</taxon>
        <taxon>Fungi</taxon>
        <taxon>Fungi incertae sedis</taxon>
        <taxon>Mucoromycota</taxon>
        <taxon>Glomeromycotina</taxon>
        <taxon>Glomeromycetes</taxon>
        <taxon>Paraglomerales</taxon>
        <taxon>Paraglomeraceae</taxon>
        <taxon>Paraglomus</taxon>
    </lineage>
</organism>
<keyword evidence="5" id="KW-0732">Signal</keyword>
<evidence type="ECO:0000256" key="5">
    <source>
        <dbReference type="SAM" id="SignalP"/>
    </source>
</evidence>
<keyword evidence="4" id="KW-0812">Transmembrane</keyword>
<dbReference type="PANTHER" id="PTHR46093">
    <property type="entry name" value="ACYL-COA-BINDING DOMAIN-CONTAINING PROTEIN 5"/>
    <property type="match status" value="1"/>
</dbReference>
<feature type="compositionally biased region" description="Basic and acidic residues" evidence="3">
    <location>
        <begin position="865"/>
        <end position="874"/>
    </location>
</feature>
<evidence type="ECO:0000313" key="7">
    <source>
        <dbReference type="EMBL" id="CAG8498130.1"/>
    </source>
</evidence>
<keyword evidence="4" id="KW-0472">Membrane</keyword>
<feature type="domain" description="Attractin/MKLN-like beta-propeller" evidence="6">
    <location>
        <begin position="49"/>
        <end position="294"/>
    </location>
</feature>
<feature type="transmembrane region" description="Helical" evidence="4">
    <location>
        <begin position="402"/>
        <end position="425"/>
    </location>
</feature>
<evidence type="ECO:0000256" key="1">
    <source>
        <dbReference type="ARBA" id="ARBA00022441"/>
    </source>
</evidence>
<name>A0A9N9EZJ9_9GLOM</name>
<evidence type="ECO:0000313" key="8">
    <source>
        <dbReference type="Proteomes" id="UP000789572"/>
    </source>
</evidence>
<evidence type="ECO:0000256" key="4">
    <source>
        <dbReference type="SAM" id="Phobius"/>
    </source>
</evidence>
<dbReference type="EMBL" id="CAJVPJ010000226">
    <property type="protein sequence ID" value="CAG8498130.1"/>
    <property type="molecule type" value="Genomic_DNA"/>
</dbReference>
<evidence type="ECO:0000259" key="6">
    <source>
        <dbReference type="Pfam" id="PF24981"/>
    </source>
</evidence>
<dbReference type="InterPro" id="IPR015915">
    <property type="entry name" value="Kelch-typ_b-propeller"/>
</dbReference>
<keyword evidence="8" id="KW-1185">Reference proteome</keyword>
<proteinExistence type="predicted"/>
<keyword evidence="4" id="KW-1133">Transmembrane helix</keyword>
<dbReference type="PANTHER" id="PTHR46093:SF3">
    <property type="entry name" value="ACYL-COA-BINDING DOMAIN-CONTAINING PROTEIN 4"/>
    <property type="match status" value="1"/>
</dbReference>
<dbReference type="Pfam" id="PF24981">
    <property type="entry name" value="Beta-prop_ATRN-LZTR1"/>
    <property type="match status" value="1"/>
</dbReference>
<dbReference type="SUPFAM" id="SSF117281">
    <property type="entry name" value="Kelch motif"/>
    <property type="match status" value="1"/>
</dbReference>
<feature type="compositionally biased region" description="Basic and acidic residues" evidence="3">
    <location>
        <begin position="561"/>
        <end position="572"/>
    </location>
</feature>
<reference evidence="7" key="1">
    <citation type="submission" date="2021-06" db="EMBL/GenBank/DDBJ databases">
        <authorList>
            <person name="Kallberg Y."/>
            <person name="Tangrot J."/>
            <person name="Rosling A."/>
        </authorList>
    </citation>
    <scope>NUCLEOTIDE SEQUENCE</scope>
    <source>
        <strain evidence="7">IA702</strain>
    </source>
</reference>
<feature type="region of interest" description="Disordered" evidence="3">
    <location>
        <begin position="608"/>
        <end position="627"/>
    </location>
</feature>
<keyword evidence="2" id="KW-0677">Repeat</keyword>
<dbReference type="Pfam" id="PF01344">
    <property type="entry name" value="Kelch_1"/>
    <property type="match status" value="1"/>
</dbReference>